<dbReference type="OrthoDB" id="4114721at2759"/>
<gene>
    <name evidence="1" type="ORF">PV05_08625</name>
</gene>
<dbReference type="AlphaFoldDB" id="A0A0D2ECH5"/>
<dbReference type="Proteomes" id="UP000054342">
    <property type="component" value="Unassembled WGS sequence"/>
</dbReference>
<sequence length="153" mass="17907">MSESTEPIHDGVDEFVYDPIRVSLLATIDDEDSAYNDLEKVDRYSLFETQTIDIWETNTQGVRFVDRNYPISRRLPEDLFEAYHPSVAGGGRLALRLLCTRPVLSSNQTARHNDLARADERQLNYLPFLPNEMQELIQQWGLHREYTWMRLMS</sequence>
<organism evidence="1 2">
    <name type="scientific">Exophiala xenobiotica</name>
    <dbReference type="NCBI Taxonomy" id="348802"/>
    <lineage>
        <taxon>Eukaryota</taxon>
        <taxon>Fungi</taxon>
        <taxon>Dikarya</taxon>
        <taxon>Ascomycota</taxon>
        <taxon>Pezizomycotina</taxon>
        <taxon>Eurotiomycetes</taxon>
        <taxon>Chaetothyriomycetidae</taxon>
        <taxon>Chaetothyriales</taxon>
        <taxon>Herpotrichiellaceae</taxon>
        <taxon>Exophiala</taxon>
    </lineage>
</organism>
<dbReference type="STRING" id="348802.A0A0D2ECH5"/>
<keyword evidence="2" id="KW-1185">Reference proteome</keyword>
<evidence type="ECO:0000313" key="1">
    <source>
        <dbReference type="EMBL" id="KIW53023.1"/>
    </source>
</evidence>
<dbReference type="HOGENOM" id="CLU_1713285_0_0_1"/>
<reference evidence="1 2" key="1">
    <citation type="submission" date="2015-01" db="EMBL/GenBank/DDBJ databases">
        <title>The Genome Sequence of Exophiala xenobiotica CBS118157.</title>
        <authorList>
            <consortium name="The Broad Institute Genomics Platform"/>
            <person name="Cuomo C."/>
            <person name="de Hoog S."/>
            <person name="Gorbushina A."/>
            <person name="Stielow B."/>
            <person name="Teixiera M."/>
            <person name="Abouelleil A."/>
            <person name="Chapman S.B."/>
            <person name="Priest M."/>
            <person name="Young S.K."/>
            <person name="Wortman J."/>
            <person name="Nusbaum C."/>
            <person name="Birren B."/>
        </authorList>
    </citation>
    <scope>NUCLEOTIDE SEQUENCE [LARGE SCALE GENOMIC DNA]</scope>
    <source>
        <strain evidence="1 2">CBS 118157</strain>
    </source>
</reference>
<name>A0A0D2ECH5_9EURO</name>
<proteinExistence type="predicted"/>
<dbReference type="EMBL" id="KN847321">
    <property type="protein sequence ID" value="KIW53023.1"/>
    <property type="molecule type" value="Genomic_DNA"/>
</dbReference>
<dbReference type="RefSeq" id="XP_013313607.1">
    <property type="nucleotide sequence ID" value="XM_013458153.1"/>
</dbReference>
<evidence type="ECO:0000313" key="2">
    <source>
        <dbReference type="Proteomes" id="UP000054342"/>
    </source>
</evidence>
<dbReference type="GeneID" id="25330533"/>
<accession>A0A0D2ECH5</accession>
<protein>
    <submittedName>
        <fullName evidence="1">Uncharacterized protein</fullName>
    </submittedName>
</protein>